<dbReference type="InterPro" id="IPR001509">
    <property type="entry name" value="Epimerase_deHydtase"/>
</dbReference>
<keyword evidence="1" id="KW-1133">Transmembrane helix</keyword>
<comment type="caution">
    <text evidence="3">The sequence shown here is derived from an EMBL/GenBank/DDBJ whole genome shotgun (WGS) entry which is preliminary data.</text>
</comment>
<reference evidence="4" key="1">
    <citation type="journal article" date="2019" name="Int. J. Syst. Evol. Microbiol.">
        <title>The Global Catalogue of Microorganisms (GCM) 10K type strain sequencing project: providing services to taxonomists for standard genome sequencing and annotation.</title>
        <authorList>
            <consortium name="The Broad Institute Genomics Platform"/>
            <consortium name="The Broad Institute Genome Sequencing Center for Infectious Disease"/>
            <person name="Wu L."/>
            <person name="Ma J."/>
        </authorList>
    </citation>
    <scope>NUCLEOTIDE SEQUENCE [LARGE SCALE GENOMIC DNA]</scope>
    <source>
        <strain evidence="4">CGMCC 1.15304</strain>
    </source>
</reference>
<dbReference type="Pfam" id="PF01370">
    <property type="entry name" value="Epimerase"/>
    <property type="match status" value="1"/>
</dbReference>
<feature type="domain" description="NAD-dependent epimerase/dehydratase" evidence="2">
    <location>
        <begin position="15"/>
        <end position="204"/>
    </location>
</feature>
<accession>A0ABV8U8P1</accession>
<dbReference type="SUPFAM" id="SSF51735">
    <property type="entry name" value="NAD(P)-binding Rossmann-fold domains"/>
    <property type="match status" value="1"/>
</dbReference>
<evidence type="ECO:0000259" key="2">
    <source>
        <dbReference type="Pfam" id="PF01370"/>
    </source>
</evidence>
<dbReference type="PANTHER" id="PTHR48079:SF6">
    <property type="entry name" value="NAD(P)-BINDING DOMAIN-CONTAINING PROTEIN-RELATED"/>
    <property type="match status" value="1"/>
</dbReference>
<dbReference type="RefSeq" id="WP_068147514.1">
    <property type="nucleotide sequence ID" value="NZ_JBHSCR010000002.1"/>
</dbReference>
<keyword evidence="1" id="KW-0812">Transmembrane</keyword>
<organism evidence="3 4">
    <name type="scientific">Kordiimonas lipolytica</name>
    <dbReference type="NCBI Taxonomy" id="1662421"/>
    <lineage>
        <taxon>Bacteria</taxon>
        <taxon>Pseudomonadati</taxon>
        <taxon>Pseudomonadota</taxon>
        <taxon>Alphaproteobacteria</taxon>
        <taxon>Kordiimonadales</taxon>
        <taxon>Kordiimonadaceae</taxon>
        <taxon>Kordiimonas</taxon>
    </lineage>
</organism>
<dbReference type="Gene3D" id="3.40.50.720">
    <property type="entry name" value="NAD(P)-binding Rossmann-like Domain"/>
    <property type="match status" value="1"/>
</dbReference>
<dbReference type="PANTHER" id="PTHR48079">
    <property type="entry name" value="PROTEIN YEEZ"/>
    <property type="match status" value="1"/>
</dbReference>
<evidence type="ECO:0000313" key="3">
    <source>
        <dbReference type="EMBL" id="MFC4346999.1"/>
    </source>
</evidence>
<sequence length="318" mass="34554">MAKTASLKGDQKTVALTGATGFLGGHAVDCYLEAGYSVKALTRRQQPEREGVTWVSGDLDDDTALKSLCAGADVLVHIAGLTKALNRDTFFDVNVGGTKRLMDIAAKADVSHVVHVSSMAAREPMLSHYGASKRASELVLTARNWPFTWTIVRPPAIYGPGDKEILKLFKALKFRLLPAPGSRHNRFAMIHGRDMASALVALSDGNNKSAVLELDDGKAGGYTLADVAEALAGKHDKPPFILPIPFPVLGLIGFINGLAANLIRRPAMLTMSTARYLCHKDWTVRNARRPHLANWSPQYDLKAGLKSTIDWYRKNGLL</sequence>
<dbReference type="EMBL" id="JBHSCR010000002">
    <property type="protein sequence ID" value="MFC4346999.1"/>
    <property type="molecule type" value="Genomic_DNA"/>
</dbReference>
<keyword evidence="4" id="KW-1185">Reference proteome</keyword>
<dbReference type="InterPro" id="IPR036291">
    <property type="entry name" value="NAD(P)-bd_dom_sf"/>
</dbReference>
<dbReference type="InterPro" id="IPR051783">
    <property type="entry name" value="NAD(P)-dependent_oxidoreduct"/>
</dbReference>
<keyword evidence="1" id="KW-0472">Membrane</keyword>
<proteinExistence type="predicted"/>
<dbReference type="Proteomes" id="UP001595776">
    <property type="component" value="Unassembled WGS sequence"/>
</dbReference>
<protein>
    <submittedName>
        <fullName evidence="3">NAD-dependent epimerase/dehydratase family protein</fullName>
    </submittedName>
</protein>
<feature type="transmembrane region" description="Helical" evidence="1">
    <location>
        <begin position="240"/>
        <end position="263"/>
    </location>
</feature>
<evidence type="ECO:0000313" key="4">
    <source>
        <dbReference type="Proteomes" id="UP001595776"/>
    </source>
</evidence>
<name>A0ABV8U8P1_9PROT</name>
<evidence type="ECO:0000256" key="1">
    <source>
        <dbReference type="SAM" id="Phobius"/>
    </source>
</evidence>
<gene>
    <name evidence="3" type="ORF">ACFO5Q_04005</name>
</gene>